<dbReference type="PATRIC" id="fig|1107881.3.peg.904"/>
<dbReference type="AlphaFoldDB" id="H0FUQ7"/>
<evidence type="ECO:0000313" key="2">
    <source>
        <dbReference type="Proteomes" id="UP000004038"/>
    </source>
</evidence>
<accession>H0FUQ7</accession>
<proteinExistence type="predicted"/>
<dbReference type="Proteomes" id="UP000004038">
    <property type="component" value="Unassembled WGS sequence"/>
</dbReference>
<organism evidence="1 2">
    <name type="scientific">Sinorhizobium meliloti CCNWSX0020</name>
    <dbReference type="NCBI Taxonomy" id="1107881"/>
    <lineage>
        <taxon>Bacteria</taxon>
        <taxon>Pseudomonadati</taxon>
        <taxon>Pseudomonadota</taxon>
        <taxon>Alphaproteobacteria</taxon>
        <taxon>Hyphomicrobiales</taxon>
        <taxon>Rhizobiaceae</taxon>
        <taxon>Sinorhizobium/Ensifer group</taxon>
        <taxon>Sinorhizobium</taxon>
    </lineage>
</organism>
<sequence length="33" mass="3824">MRLPFLIDGNFIVDCSGGKARLREIWSRLPTDF</sequence>
<name>H0FUQ7_RHIML</name>
<gene>
    <name evidence="1" type="ORF">SM0020_04495</name>
</gene>
<reference evidence="1 2" key="1">
    <citation type="journal article" date="2012" name="J. Bacteriol.">
        <title>Draft Genome Sequence of Sinorhizobium meliloti CCNWSX0020, a Nitrogen-Fixing Symbiont with Copper Tolerance Capability Isolated from Lead-Zinc Mine Tailings.</title>
        <authorList>
            <person name="Li Z."/>
            <person name="Ma Z."/>
            <person name="Hao X."/>
            <person name="Wei G."/>
        </authorList>
    </citation>
    <scope>NUCLEOTIDE SEQUENCE [LARGE SCALE GENOMIC DNA]</scope>
    <source>
        <strain evidence="1 2">CCNWSX0020</strain>
    </source>
</reference>
<evidence type="ECO:0000313" key="1">
    <source>
        <dbReference type="EMBL" id="EHK79242.1"/>
    </source>
</evidence>
<dbReference type="EMBL" id="AGVV01000005">
    <property type="protein sequence ID" value="EHK79242.1"/>
    <property type="molecule type" value="Genomic_DNA"/>
</dbReference>
<protein>
    <submittedName>
        <fullName evidence="1">Uncharacterized protein</fullName>
    </submittedName>
</protein>